<proteinExistence type="predicted"/>
<sequence length="50" mass="5175">MFGGAMLGAAAFSADPADGFPPGTPTEPAAPTHRELPRTRRASGCHPLRE</sequence>
<reference evidence="2 3" key="1">
    <citation type="submission" date="2021-01" db="EMBL/GenBank/DDBJ databases">
        <title>Genome sequencing of Micromonospora fiedleri MG-37.</title>
        <authorList>
            <person name="Moreland P.E.J."/>
            <person name="Stach J.E.M."/>
        </authorList>
    </citation>
    <scope>NUCLEOTIDE SEQUENCE [LARGE SCALE GENOMIC DNA]</scope>
    <source>
        <strain evidence="2 3">MG-37</strain>
    </source>
</reference>
<accession>A0ABS1UW72</accession>
<protein>
    <submittedName>
        <fullName evidence="2">Uncharacterized protein</fullName>
    </submittedName>
</protein>
<dbReference type="EMBL" id="JAETXL010000014">
    <property type="protein sequence ID" value="MBL6280074.1"/>
    <property type="molecule type" value="Genomic_DNA"/>
</dbReference>
<evidence type="ECO:0000313" key="3">
    <source>
        <dbReference type="Proteomes" id="UP000661193"/>
    </source>
</evidence>
<evidence type="ECO:0000313" key="2">
    <source>
        <dbReference type="EMBL" id="MBL6280074.1"/>
    </source>
</evidence>
<keyword evidence="3" id="KW-1185">Reference proteome</keyword>
<dbReference type="Proteomes" id="UP000661193">
    <property type="component" value="Unassembled WGS sequence"/>
</dbReference>
<feature type="region of interest" description="Disordered" evidence="1">
    <location>
        <begin position="12"/>
        <end position="50"/>
    </location>
</feature>
<comment type="caution">
    <text evidence="2">The sequence shown here is derived from an EMBL/GenBank/DDBJ whole genome shotgun (WGS) entry which is preliminary data.</text>
</comment>
<name>A0ABS1UW72_9ACTN</name>
<evidence type="ECO:0000256" key="1">
    <source>
        <dbReference type="SAM" id="MobiDB-lite"/>
    </source>
</evidence>
<dbReference type="RefSeq" id="WP_203224306.1">
    <property type="nucleotide sequence ID" value="NZ_JAETXL010000014.1"/>
</dbReference>
<organism evidence="2 3">
    <name type="scientific">Micromonospora fiedleri</name>
    <dbReference type="NCBI Taxonomy" id="1157498"/>
    <lineage>
        <taxon>Bacteria</taxon>
        <taxon>Bacillati</taxon>
        <taxon>Actinomycetota</taxon>
        <taxon>Actinomycetes</taxon>
        <taxon>Micromonosporales</taxon>
        <taxon>Micromonosporaceae</taxon>
        <taxon>Micromonospora</taxon>
    </lineage>
</organism>
<gene>
    <name evidence="2" type="ORF">JMF97_28330</name>
</gene>